<dbReference type="SMART" id="SM00091">
    <property type="entry name" value="PAS"/>
    <property type="match status" value="1"/>
</dbReference>
<feature type="domain" description="PAS" evidence="3">
    <location>
        <begin position="276"/>
        <end position="311"/>
    </location>
</feature>
<evidence type="ECO:0000259" key="6">
    <source>
        <dbReference type="PROSITE" id="PS50887"/>
    </source>
</evidence>
<dbReference type="PROSITE" id="PS50883">
    <property type="entry name" value="EAL"/>
    <property type="match status" value="1"/>
</dbReference>
<dbReference type="SUPFAM" id="SSF55785">
    <property type="entry name" value="PYP-like sensor domain (PAS domain)"/>
    <property type="match status" value="1"/>
</dbReference>
<gene>
    <name evidence="7" type="ORF">GPA25_13040</name>
</gene>
<dbReference type="PROSITE" id="PS50112">
    <property type="entry name" value="PAS"/>
    <property type="match status" value="1"/>
</dbReference>
<keyword evidence="2" id="KW-1133">Transmembrane helix</keyword>
<dbReference type="SUPFAM" id="SSF55073">
    <property type="entry name" value="Nucleotide cyclase"/>
    <property type="match status" value="1"/>
</dbReference>
<dbReference type="SUPFAM" id="SSF158472">
    <property type="entry name" value="HAMP domain-like"/>
    <property type="match status" value="1"/>
</dbReference>
<dbReference type="SMART" id="SM00267">
    <property type="entry name" value="GGDEF"/>
    <property type="match status" value="1"/>
</dbReference>
<dbReference type="SUPFAM" id="SSF141868">
    <property type="entry name" value="EAL domain-like"/>
    <property type="match status" value="1"/>
</dbReference>
<dbReference type="NCBIfam" id="TIGR00254">
    <property type="entry name" value="GGDEF"/>
    <property type="match status" value="1"/>
</dbReference>
<feature type="domain" description="HAMP" evidence="5">
    <location>
        <begin position="223"/>
        <end position="275"/>
    </location>
</feature>
<keyword evidence="2" id="KW-0472">Membrane</keyword>
<dbReference type="Gene3D" id="6.10.340.10">
    <property type="match status" value="1"/>
</dbReference>
<dbReference type="InterPro" id="IPR000014">
    <property type="entry name" value="PAS"/>
</dbReference>
<feature type="domain" description="EAL" evidence="4">
    <location>
        <begin position="570"/>
        <end position="824"/>
    </location>
</feature>
<organism evidence="7 8">
    <name type="scientific">Aromatoleum diolicum</name>
    <dbReference type="NCBI Taxonomy" id="75796"/>
    <lineage>
        <taxon>Bacteria</taxon>
        <taxon>Pseudomonadati</taxon>
        <taxon>Pseudomonadota</taxon>
        <taxon>Betaproteobacteria</taxon>
        <taxon>Rhodocyclales</taxon>
        <taxon>Rhodocyclaceae</taxon>
        <taxon>Aromatoleum</taxon>
    </lineage>
</organism>
<dbReference type="InterPro" id="IPR029787">
    <property type="entry name" value="Nucleotide_cyclase"/>
</dbReference>
<dbReference type="Pfam" id="PF00990">
    <property type="entry name" value="GGDEF"/>
    <property type="match status" value="1"/>
</dbReference>
<dbReference type="PANTHER" id="PTHR44757">
    <property type="entry name" value="DIGUANYLATE CYCLASE DGCP"/>
    <property type="match status" value="1"/>
</dbReference>
<feature type="transmembrane region" description="Helical" evidence="2">
    <location>
        <begin position="199"/>
        <end position="223"/>
    </location>
</feature>
<dbReference type="PROSITE" id="PS50887">
    <property type="entry name" value="GGDEF"/>
    <property type="match status" value="1"/>
</dbReference>
<dbReference type="Pfam" id="PF00563">
    <property type="entry name" value="EAL"/>
    <property type="match status" value="1"/>
</dbReference>
<comment type="caution">
    <text evidence="7">The sequence shown here is derived from an EMBL/GenBank/DDBJ whole genome shotgun (WGS) entry which is preliminary data.</text>
</comment>
<accession>A0ABX1QF46</accession>
<dbReference type="InterPro" id="IPR003660">
    <property type="entry name" value="HAMP_dom"/>
</dbReference>
<evidence type="ECO:0000313" key="7">
    <source>
        <dbReference type="EMBL" id="NMG75685.1"/>
    </source>
</evidence>
<dbReference type="InterPro" id="IPR052155">
    <property type="entry name" value="Biofilm_reg_signaling"/>
</dbReference>
<dbReference type="CDD" id="cd01949">
    <property type="entry name" value="GGDEF"/>
    <property type="match status" value="1"/>
</dbReference>
<dbReference type="Pfam" id="PF13188">
    <property type="entry name" value="PAS_8"/>
    <property type="match status" value="1"/>
</dbReference>
<dbReference type="SMART" id="SM00052">
    <property type="entry name" value="EAL"/>
    <property type="match status" value="1"/>
</dbReference>
<evidence type="ECO:0000313" key="8">
    <source>
        <dbReference type="Proteomes" id="UP000648984"/>
    </source>
</evidence>
<dbReference type="InterPro" id="IPR035965">
    <property type="entry name" value="PAS-like_dom_sf"/>
</dbReference>
<dbReference type="InterPro" id="IPR043128">
    <property type="entry name" value="Rev_trsase/Diguanyl_cyclase"/>
</dbReference>
<protein>
    <submittedName>
        <fullName evidence="7">EAL domain-containing protein</fullName>
    </submittedName>
</protein>
<evidence type="ECO:0000256" key="2">
    <source>
        <dbReference type="SAM" id="Phobius"/>
    </source>
</evidence>
<keyword evidence="2" id="KW-0812">Transmembrane</keyword>
<evidence type="ECO:0000256" key="1">
    <source>
        <dbReference type="SAM" id="MobiDB-lite"/>
    </source>
</evidence>
<dbReference type="Gene3D" id="3.20.20.450">
    <property type="entry name" value="EAL domain"/>
    <property type="match status" value="1"/>
</dbReference>
<proteinExistence type="predicted"/>
<dbReference type="InterPro" id="IPR000160">
    <property type="entry name" value="GGDEF_dom"/>
</dbReference>
<dbReference type="Gene3D" id="3.30.70.270">
    <property type="match status" value="1"/>
</dbReference>
<dbReference type="RefSeq" id="WP_169260837.1">
    <property type="nucleotide sequence ID" value="NZ_WTVQ01000020.1"/>
</dbReference>
<dbReference type="Pfam" id="PF00672">
    <property type="entry name" value="HAMP"/>
    <property type="match status" value="1"/>
</dbReference>
<dbReference type="Proteomes" id="UP000648984">
    <property type="component" value="Unassembled WGS sequence"/>
</dbReference>
<feature type="compositionally biased region" description="Low complexity" evidence="1">
    <location>
        <begin position="78"/>
        <end position="95"/>
    </location>
</feature>
<dbReference type="CDD" id="cd06225">
    <property type="entry name" value="HAMP"/>
    <property type="match status" value="1"/>
</dbReference>
<dbReference type="PROSITE" id="PS50885">
    <property type="entry name" value="HAMP"/>
    <property type="match status" value="1"/>
</dbReference>
<evidence type="ECO:0000259" key="4">
    <source>
        <dbReference type="PROSITE" id="PS50883"/>
    </source>
</evidence>
<feature type="region of interest" description="Disordered" evidence="1">
    <location>
        <begin position="71"/>
        <end position="95"/>
    </location>
</feature>
<name>A0ABX1QF46_9RHOO</name>
<keyword evidence="8" id="KW-1185">Reference proteome</keyword>
<dbReference type="CDD" id="cd01948">
    <property type="entry name" value="EAL"/>
    <property type="match status" value="1"/>
</dbReference>
<dbReference type="Gene3D" id="3.30.450.20">
    <property type="entry name" value="PAS domain"/>
    <property type="match status" value="1"/>
</dbReference>
<dbReference type="EMBL" id="WTVQ01000020">
    <property type="protein sequence ID" value="NMG75685.1"/>
    <property type="molecule type" value="Genomic_DNA"/>
</dbReference>
<evidence type="ECO:0000259" key="3">
    <source>
        <dbReference type="PROSITE" id="PS50112"/>
    </source>
</evidence>
<dbReference type="InterPro" id="IPR001633">
    <property type="entry name" value="EAL_dom"/>
</dbReference>
<sequence>MKLRTQIFSGYALLALLVLVVGATGYLALRAVSRDFDTAINRIQPILTALQTVRADATSLAFSAAVAAQPRNREERAATASTSTGQSAEAPAAPAHAAPPSIADLMASVDAYRTLVAKSFPNELDEARVIEAHAHAFAHSIEMLRIDGTTLSDKAVHAQLARIKAALDTLLAAVAEATAGEQREFHEQQESAESQSMHYLYAIVAVCLVSLLAAIGGGGLLASHISRPIRALRHAALRLGSGRLDTRVAITSSNEIGLLAHTFNHMADDLAHSLVSREYVESIIESLAEGVVVLDEAGRIERCNPAMRRLYDESVLGALEGRALREVFVTDSDVEGLMGDPTARQGFECRLAGRHEPPTVVAVSVSPIMLGASNKGRVLLVQDVTERKRHEERLSYLASYDVLTGLPNRRMFLDHLRSSLVRLPWNKQHIGLLFCDLDRFKFVNDSLGHSIGDMLLQRITERIRDVLRPGDIVGRWAGDEFVVLLDEIARPDDIDLVAAKIVESLRQPVQIGPHELYVTASVGTACAPGDGLDADELVKNADLAMYAAKAAGKNHFMRYAPEMRTRTELRLLLEHALRSALDAEDQLQVHYQAQQNLDGSLIGFEALVRWQHPQLGLISPAQFLPAAEEAGLMAALDESVLRMACAELRRWRESGWPQLRVAVNLSNQSFRREDLVDMAARAIAEAGVPPSSVELELTEDIVMENVGSAVNTMDRLCALGIHLSIDDFGTGYSSLSQLKRCPIELLKIDRSFITDVIHDESDHAITNAIIALAHKLGIKVLAEGVETQAQFDLLRQSGCDAIQGYLLSKPLPADALPAWLAARPR</sequence>
<feature type="domain" description="GGDEF" evidence="6">
    <location>
        <begin position="428"/>
        <end position="561"/>
    </location>
</feature>
<evidence type="ECO:0000259" key="5">
    <source>
        <dbReference type="PROSITE" id="PS50885"/>
    </source>
</evidence>
<dbReference type="PANTHER" id="PTHR44757:SF2">
    <property type="entry name" value="BIOFILM ARCHITECTURE MAINTENANCE PROTEIN MBAA"/>
    <property type="match status" value="1"/>
</dbReference>
<reference evidence="7 8" key="1">
    <citation type="submission" date="2019-12" db="EMBL/GenBank/DDBJ databases">
        <title>Comparative genomics gives insights into the taxonomy of the Azoarcus-Aromatoleum group and reveals separate origins of nif in the plant-associated Azoarcus and non-plant-associated Aromatoleum sub-groups.</title>
        <authorList>
            <person name="Lafos M."/>
            <person name="Maluk M."/>
            <person name="Batista M."/>
            <person name="Junghare M."/>
            <person name="Carmona M."/>
            <person name="Faoro H."/>
            <person name="Cruz L.M."/>
            <person name="Battistoni F."/>
            <person name="De Souza E."/>
            <person name="Pedrosa F."/>
            <person name="Chen W.-M."/>
            <person name="Poole P.S."/>
            <person name="Dixon R.A."/>
            <person name="James E.K."/>
        </authorList>
    </citation>
    <scope>NUCLEOTIDE SEQUENCE [LARGE SCALE GENOMIC DNA]</scope>
    <source>
        <strain evidence="7 8">22Lin</strain>
    </source>
</reference>
<dbReference type="SMART" id="SM00304">
    <property type="entry name" value="HAMP"/>
    <property type="match status" value="1"/>
</dbReference>
<dbReference type="InterPro" id="IPR035919">
    <property type="entry name" value="EAL_sf"/>
</dbReference>